<protein>
    <recommendedName>
        <fullName evidence="2">Toc75-like POTRA domain-containing protein</fullName>
    </recommendedName>
</protein>
<accession>A0AAV6J4G9</accession>
<comment type="caution">
    <text evidence="3">The sequence shown here is derived from an EMBL/GenBank/DDBJ whole genome shotgun (WGS) entry which is preliminary data.</text>
</comment>
<feature type="compositionally biased region" description="Basic residues" evidence="1">
    <location>
        <begin position="9"/>
        <end position="18"/>
    </location>
</feature>
<keyword evidence="4" id="KW-1185">Reference proteome</keyword>
<evidence type="ECO:0000256" key="1">
    <source>
        <dbReference type="SAM" id="MobiDB-lite"/>
    </source>
</evidence>
<sequence length="111" mass="12214">MRTPEKAPHHACRRRQGRRRPELQPNSNSSGGGKEGDPETTAPDGGREGFRRRRATGGGMQEGHVFNVEAAKQAMANILSLDLFSNIEVQPRLDENNEGGLIVEIKLEVPE</sequence>
<reference evidence="3" key="1">
    <citation type="submission" date="2020-08" db="EMBL/GenBank/DDBJ databases">
        <title>Plant Genome Project.</title>
        <authorList>
            <person name="Zhang R.-G."/>
        </authorList>
    </citation>
    <scope>NUCLEOTIDE SEQUENCE</scope>
    <source>
        <strain evidence="3">WSP0</strain>
        <tissue evidence="3">Leaf</tissue>
    </source>
</reference>
<evidence type="ECO:0000313" key="4">
    <source>
        <dbReference type="Proteomes" id="UP000823749"/>
    </source>
</evidence>
<name>A0AAV6J4G9_9ERIC</name>
<evidence type="ECO:0000259" key="2">
    <source>
        <dbReference type="Pfam" id="PF25282"/>
    </source>
</evidence>
<dbReference type="Gene3D" id="3.10.20.310">
    <property type="entry name" value="membrane protein fhac"/>
    <property type="match status" value="1"/>
</dbReference>
<dbReference type="Proteomes" id="UP000823749">
    <property type="component" value="Chromosome 8"/>
</dbReference>
<organism evidence="3 4">
    <name type="scientific">Rhododendron griersonianum</name>
    <dbReference type="NCBI Taxonomy" id="479676"/>
    <lineage>
        <taxon>Eukaryota</taxon>
        <taxon>Viridiplantae</taxon>
        <taxon>Streptophyta</taxon>
        <taxon>Embryophyta</taxon>
        <taxon>Tracheophyta</taxon>
        <taxon>Spermatophyta</taxon>
        <taxon>Magnoliopsida</taxon>
        <taxon>eudicotyledons</taxon>
        <taxon>Gunneridae</taxon>
        <taxon>Pentapetalae</taxon>
        <taxon>asterids</taxon>
        <taxon>Ericales</taxon>
        <taxon>Ericaceae</taxon>
        <taxon>Ericoideae</taxon>
        <taxon>Rhodoreae</taxon>
        <taxon>Rhododendron</taxon>
    </lineage>
</organism>
<feature type="region of interest" description="Disordered" evidence="1">
    <location>
        <begin position="1"/>
        <end position="62"/>
    </location>
</feature>
<dbReference type="Pfam" id="PF25282">
    <property type="entry name" value="POTRA1_3_Toc75"/>
    <property type="match status" value="1"/>
</dbReference>
<evidence type="ECO:0000313" key="3">
    <source>
        <dbReference type="EMBL" id="KAG5535553.1"/>
    </source>
</evidence>
<gene>
    <name evidence="3" type="ORF">RHGRI_023350</name>
</gene>
<proteinExistence type="predicted"/>
<dbReference type="AlphaFoldDB" id="A0AAV6J4G9"/>
<feature type="domain" description="Toc75-like POTRA" evidence="2">
    <location>
        <begin position="60"/>
        <end position="107"/>
    </location>
</feature>
<dbReference type="EMBL" id="JACTNZ010000008">
    <property type="protein sequence ID" value="KAG5535553.1"/>
    <property type="molecule type" value="Genomic_DNA"/>
</dbReference>
<dbReference type="InterPro" id="IPR057354">
    <property type="entry name" value="POTRA1_3_Toc75"/>
</dbReference>